<evidence type="ECO:0000313" key="2">
    <source>
        <dbReference type="Proteomes" id="UP000054560"/>
    </source>
</evidence>
<dbReference type="GeneID" id="25901197"/>
<proteinExistence type="predicted"/>
<dbReference type="Proteomes" id="UP000054560">
    <property type="component" value="Unassembled WGS sequence"/>
</dbReference>
<protein>
    <submittedName>
        <fullName evidence="1">Uncharacterized protein</fullName>
    </submittedName>
</protein>
<keyword evidence="2" id="KW-1185">Reference proteome</keyword>
<dbReference type="RefSeq" id="XP_014161067.1">
    <property type="nucleotide sequence ID" value="XM_014305592.1"/>
</dbReference>
<name>A0A0L0GDT8_9EUKA</name>
<gene>
    <name evidence="1" type="ORF">SARC_00693</name>
</gene>
<dbReference type="AlphaFoldDB" id="A0A0L0GDT8"/>
<evidence type="ECO:0000313" key="1">
    <source>
        <dbReference type="EMBL" id="KNC87165.1"/>
    </source>
</evidence>
<sequence length="232" mass="26307">MSIRICKKKFVQIVNDLEISTTVESELVDNSIGVDAENTPEVNVLHTNHRTVQRRWDGLKHDLAKLRANTAVDPGEKKQFMHEVARCLPIIDLRLSAAQTAHTAALHLDHGNKHLDNLKVAMEAVRIGPAHTAHDRLKEDRFELSKIYPFPHLSSGQTLDSKLKQLTLDVEIFTVASDTAIRRYEQVFPAEAEAHRQQRKKNSIDRAAPVRQLVKESNQLSKDILSYTRQTS</sequence>
<reference evidence="1 2" key="1">
    <citation type="submission" date="2011-02" db="EMBL/GenBank/DDBJ databases">
        <title>The Genome Sequence of Sphaeroforma arctica JP610.</title>
        <authorList>
            <consortium name="The Broad Institute Genome Sequencing Platform"/>
            <person name="Russ C."/>
            <person name="Cuomo C."/>
            <person name="Young S.K."/>
            <person name="Zeng Q."/>
            <person name="Gargeya S."/>
            <person name="Alvarado L."/>
            <person name="Berlin A."/>
            <person name="Chapman S.B."/>
            <person name="Chen Z."/>
            <person name="Freedman E."/>
            <person name="Gellesch M."/>
            <person name="Goldberg J."/>
            <person name="Griggs A."/>
            <person name="Gujja S."/>
            <person name="Heilman E."/>
            <person name="Heiman D."/>
            <person name="Howarth C."/>
            <person name="Mehta T."/>
            <person name="Neiman D."/>
            <person name="Pearson M."/>
            <person name="Roberts A."/>
            <person name="Saif S."/>
            <person name="Shea T."/>
            <person name="Shenoy N."/>
            <person name="Sisk P."/>
            <person name="Stolte C."/>
            <person name="Sykes S."/>
            <person name="White J."/>
            <person name="Yandava C."/>
            <person name="Burger G."/>
            <person name="Gray M.W."/>
            <person name="Holland P.W.H."/>
            <person name="King N."/>
            <person name="Lang F.B.F."/>
            <person name="Roger A.J."/>
            <person name="Ruiz-Trillo I."/>
            <person name="Haas B."/>
            <person name="Nusbaum C."/>
            <person name="Birren B."/>
        </authorList>
    </citation>
    <scope>NUCLEOTIDE SEQUENCE [LARGE SCALE GENOMIC DNA]</scope>
    <source>
        <strain evidence="1 2">JP610</strain>
    </source>
</reference>
<dbReference type="EMBL" id="KQ241620">
    <property type="protein sequence ID" value="KNC87165.1"/>
    <property type="molecule type" value="Genomic_DNA"/>
</dbReference>
<accession>A0A0L0GDT8</accession>
<organism evidence="1 2">
    <name type="scientific">Sphaeroforma arctica JP610</name>
    <dbReference type="NCBI Taxonomy" id="667725"/>
    <lineage>
        <taxon>Eukaryota</taxon>
        <taxon>Ichthyosporea</taxon>
        <taxon>Ichthyophonida</taxon>
        <taxon>Sphaeroforma</taxon>
    </lineage>
</organism>